<sequence length="59" mass="6484">MRPVGEVLQPAKTAVANTAIINFFILVLQILSAIEANIAKHCLILYENEQSPTQLLSFS</sequence>
<keyword evidence="1" id="KW-0812">Transmembrane</keyword>
<accession>A0ABQ1T8U2</accession>
<keyword evidence="1" id="KW-0472">Membrane</keyword>
<name>A0ABQ1T8U2_9GAMM</name>
<organism evidence="2 3">
    <name type="scientific">Pseudoalteromonas gelatinilytica</name>
    <dbReference type="NCBI Taxonomy" id="1703256"/>
    <lineage>
        <taxon>Bacteria</taxon>
        <taxon>Pseudomonadati</taxon>
        <taxon>Pseudomonadota</taxon>
        <taxon>Gammaproteobacteria</taxon>
        <taxon>Alteromonadales</taxon>
        <taxon>Pseudoalteromonadaceae</taxon>
        <taxon>Pseudoalteromonas</taxon>
    </lineage>
</organism>
<evidence type="ECO:0000313" key="3">
    <source>
        <dbReference type="Proteomes" id="UP000638462"/>
    </source>
</evidence>
<proteinExistence type="predicted"/>
<gene>
    <name evidence="2" type="ORF">GCM10008027_10100</name>
</gene>
<keyword evidence="3" id="KW-1185">Reference proteome</keyword>
<dbReference type="Proteomes" id="UP000638462">
    <property type="component" value="Unassembled WGS sequence"/>
</dbReference>
<evidence type="ECO:0000256" key="1">
    <source>
        <dbReference type="SAM" id="Phobius"/>
    </source>
</evidence>
<dbReference type="EMBL" id="BMIT01000003">
    <property type="protein sequence ID" value="GGE87218.1"/>
    <property type="molecule type" value="Genomic_DNA"/>
</dbReference>
<evidence type="ECO:0000313" key="2">
    <source>
        <dbReference type="EMBL" id="GGE87218.1"/>
    </source>
</evidence>
<protein>
    <submittedName>
        <fullName evidence="2">Uncharacterized protein</fullName>
    </submittedName>
</protein>
<comment type="caution">
    <text evidence="2">The sequence shown here is derived from an EMBL/GenBank/DDBJ whole genome shotgun (WGS) entry which is preliminary data.</text>
</comment>
<reference evidence="3" key="1">
    <citation type="journal article" date="2019" name="Int. J. Syst. Evol. Microbiol.">
        <title>The Global Catalogue of Microorganisms (GCM) 10K type strain sequencing project: providing services to taxonomists for standard genome sequencing and annotation.</title>
        <authorList>
            <consortium name="The Broad Institute Genomics Platform"/>
            <consortium name="The Broad Institute Genome Sequencing Center for Infectious Disease"/>
            <person name="Wu L."/>
            <person name="Ma J."/>
        </authorList>
    </citation>
    <scope>NUCLEOTIDE SEQUENCE [LARGE SCALE GENOMIC DNA]</scope>
    <source>
        <strain evidence="3">CGMCC 1.15394</strain>
    </source>
</reference>
<feature type="transmembrane region" description="Helical" evidence="1">
    <location>
        <begin position="14"/>
        <end position="34"/>
    </location>
</feature>
<keyword evidence="1" id="KW-1133">Transmembrane helix</keyword>